<feature type="chain" id="PRO_5014186049" evidence="2">
    <location>
        <begin position="17"/>
        <end position="272"/>
    </location>
</feature>
<reference evidence="3 4" key="1">
    <citation type="submission" date="2016-10" db="EMBL/GenBank/DDBJ databases">
        <title>The genome of Paramicrosporidium saccamoebae is the missing link in understanding Cryptomycota and Microsporidia evolution.</title>
        <authorList>
            <person name="Quandt C.A."/>
            <person name="Beaudet D."/>
            <person name="Corsaro D."/>
            <person name="Michel R."/>
            <person name="Corradi N."/>
            <person name="James T."/>
        </authorList>
    </citation>
    <scope>NUCLEOTIDE SEQUENCE [LARGE SCALE GENOMIC DNA]</scope>
    <source>
        <strain evidence="3 4">KSL3</strain>
    </source>
</reference>
<accession>A0A2H9TG24</accession>
<feature type="region of interest" description="Disordered" evidence="1">
    <location>
        <begin position="31"/>
        <end position="91"/>
    </location>
</feature>
<keyword evidence="4" id="KW-1185">Reference proteome</keyword>
<evidence type="ECO:0000313" key="4">
    <source>
        <dbReference type="Proteomes" id="UP000240830"/>
    </source>
</evidence>
<dbReference type="AlphaFoldDB" id="A0A2H9TG24"/>
<feature type="signal peptide" evidence="2">
    <location>
        <begin position="1"/>
        <end position="16"/>
    </location>
</feature>
<evidence type="ECO:0000313" key="3">
    <source>
        <dbReference type="EMBL" id="PJF16676.1"/>
    </source>
</evidence>
<dbReference type="Proteomes" id="UP000240830">
    <property type="component" value="Unassembled WGS sequence"/>
</dbReference>
<evidence type="ECO:0000256" key="1">
    <source>
        <dbReference type="SAM" id="MobiDB-lite"/>
    </source>
</evidence>
<dbReference type="EMBL" id="MTSL01000209">
    <property type="protein sequence ID" value="PJF16676.1"/>
    <property type="molecule type" value="Genomic_DNA"/>
</dbReference>
<evidence type="ECO:0000256" key="2">
    <source>
        <dbReference type="SAM" id="SignalP"/>
    </source>
</evidence>
<protein>
    <submittedName>
        <fullName evidence="3">Uncharacterized protein</fullName>
    </submittedName>
</protein>
<feature type="compositionally biased region" description="Low complexity" evidence="1">
    <location>
        <begin position="39"/>
        <end position="59"/>
    </location>
</feature>
<name>A0A2H9TG24_9FUNG</name>
<comment type="caution">
    <text evidence="3">The sequence shown here is derived from an EMBL/GenBank/DDBJ whole genome shotgun (WGS) entry which is preliminary data.</text>
</comment>
<keyword evidence="2" id="KW-0732">Signal</keyword>
<gene>
    <name evidence="3" type="ORF">PSACC_03519</name>
</gene>
<proteinExistence type="predicted"/>
<feature type="compositionally biased region" description="Low complexity" evidence="1">
    <location>
        <begin position="70"/>
        <end position="81"/>
    </location>
</feature>
<organism evidence="3 4">
    <name type="scientific">Paramicrosporidium saccamoebae</name>
    <dbReference type="NCBI Taxonomy" id="1246581"/>
    <lineage>
        <taxon>Eukaryota</taxon>
        <taxon>Fungi</taxon>
        <taxon>Fungi incertae sedis</taxon>
        <taxon>Cryptomycota</taxon>
        <taxon>Cryptomycota incertae sedis</taxon>
        <taxon>Paramicrosporidium</taxon>
    </lineage>
</organism>
<sequence length="272" mass="31486">MFPLLLLLRICHLCIASTDASLRRNSFTLSPHNTQRAQSNSPHSPHSPHSLHFTHSSHSIYSPHPVQNPSHSISHSTSQSRSRSRSPRVGVKHSTVIKSVSRFITRLKSHHFEWTEHRRLRALTWRGYICREESSEMLKVFAEEYFKILADHLAVAIEENLLSHEDFKFLIREGFSDILLKSTYCGRRDTLDEWPPLLDLVDHAAMWSEESFLHIIFHKKQCLNNSKVRALLENPKFWNAAFKINANTVTSYAGEYLGAQAIKDLKARYLYE</sequence>